<reference evidence="1 2" key="1">
    <citation type="submission" date="2021-06" db="EMBL/GenBank/DDBJ databases">
        <title>Differences between aerobic and microaerobic xylene degrading microbial communities.</title>
        <authorList>
            <person name="Banerjee S."/>
            <person name="Tancsics A."/>
        </authorList>
    </citation>
    <scope>NUCLEOTIDE SEQUENCE [LARGE SCALE GENOMIC DNA]</scope>
    <source>
        <strain evidence="1 2">MAP12</strain>
    </source>
</reference>
<keyword evidence="2" id="KW-1185">Reference proteome</keyword>
<protein>
    <submittedName>
        <fullName evidence="1">Uncharacterized protein</fullName>
    </submittedName>
</protein>
<gene>
    <name evidence="1" type="ORF">KRX52_11155</name>
</gene>
<sequence length="291" mass="34103">MVVTRELSGLLDLARKIWDMYRLQHDPFRRQADRVLSAFKSHEIAPTQIGRLLPAPPLLSLCDLAYPDALKKHLTPELIYWVRETLQLEQEWLDGTSLRPHQRIDRYKRPEELHKWLSQRHDPDSHELRFTLHIFKLDDRPLGEDSQGPFVIVLEERFAELNDQSVSRYYYLTEGANFDHYPCLLHLLQILALAHCHGLIVRGWVMSRKCLHKLDEGEDLLPNLWRINIGQSWHPDDVLWPHMSGCDPRLEKMRKDLDESLVAAGMQLLVDELEADRQRWGAVALEQVGRP</sequence>
<dbReference type="Proteomes" id="UP000813068">
    <property type="component" value="Unassembled WGS sequence"/>
</dbReference>
<comment type="caution">
    <text evidence="1">The sequence shown here is derived from an EMBL/GenBank/DDBJ whole genome shotgun (WGS) entry which is preliminary data.</text>
</comment>
<accession>A0ABS6MX14</accession>
<dbReference type="RefSeq" id="WP_217681806.1">
    <property type="nucleotide sequence ID" value="NZ_JAHRGL010000026.1"/>
</dbReference>
<organism evidence="1 2">
    <name type="scientific">Geopseudomonas aromaticivorans</name>
    <dbReference type="NCBI Taxonomy" id="2849492"/>
    <lineage>
        <taxon>Bacteria</taxon>
        <taxon>Pseudomonadati</taxon>
        <taxon>Pseudomonadota</taxon>
        <taxon>Gammaproteobacteria</taxon>
        <taxon>Pseudomonadales</taxon>
        <taxon>Pseudomonadaceae</taxon>
        <taxon>Geopseudomonas</taxon>
    </lineage>
</organism>
<evidence type="ECO:0000313" key="1">
    <source>
        <dbReference type="EMBL" id="MBV2133351.1"/>
    </source>
</evidence>
<proteinExistence type="predicted"/>
<evidence type="ECO:0000313" key="2">
    <source>
        <dbReference type="Proteomes" id="UP000813068"/>
    </source>
</evidence>
<dbReference type="EMBL" id="JAHRGL010000026">
    <property type="protein sequence ID" value="MBV2133351.1"/>
    <property type="molecule type" value="Genomic_DNA"/>
</dbReference>
<name>A0ABS6MX14_9GAMM</name>